<evidence type="ECO:0000256" key="5">
    <source>
        <dbReference type="ARBA" id="ARBA00022729"/>
    </source>
</evidence>
<evidence type="ECO:0000256" key="4">
    <source>
        <dbReference type="ARBA" id="ARBA00022525"/>
    </source>
</evidence>
<evidence type="ECO:0000313" key="9">
    <source>
        <dbReference type="Proteomes" id="UP000324800"/>
    </source>
</evidence>
<gene>
    <name evidence="8" type="ORF">EZS28_052336</name>
</gene>
<keyword evidence="5" id="KW-0732">Signal</keyword>
<keyword evidence="4" id="KW-0964">Secreted</keyword>
<feature type="non-terminal residue" evidence="8">
    <location>
        <position position="196"/>
    </location>
</feature>
<dbReference type="NCBIfam" id="TIGR01376">
    <property type="entry name" value="POMP_repeat"/>
    <property type="match status" value="1"/>
</dbReference>
<keyword evidence="7" id="KW-0998">Cell outer membrane</keyword>
<evidence type="ECO:0000313" key="8">
    <source>
        <dbReference type="EMBL" id="KAA6343074.1"/>
    </source>
</evidence>
<dbReference type="AlphaFoldDB" id="A0A5J4SAC8"/>
<evidence type="ECO:0000256" key="7">
    <source>
        <dbReference type="ARBA" id="ARBA00023237"/>
    </source>
</evidence>
<dbReference type="SUPFAM" id="SSF51126">
    <property type="entry name" value="Pectin lyase-like"/>
    <property type="match status" value="1"/>
</dbReference>
<accession>A0A5J4SAC8</accession>
<evidence type="ECO:0000256" key="6">
    <source>
        <dbReference type="ARBA" id="ARBA00023136"/>
    </source>
</evidence>
<evidence type="ECO:0000256" key="3">
    <source>
        <dbReference type="ARBA" id="ARBA00004613"/>
    </source>
</evidence>
<name>A0A5J4SAC8_9EUKA</name>
<evidence type="ECO:0000256" key="2">
    <source>
        <dbReference type="ARBA" id="ARBA00004442"/>
    </source>
</evidence>
<keyword evidence="6" id="KW-0472">Membrane</keyword>
<sequence>MQGGISNQFGGIIYADIGLSSSKLDITCCSFIGCKATNWGGALYLSINNTGESTLKNISFNNCEAFNNGGAIYTTLESGGKLTISGSCNFTDCVSLSNNSDGGGGIYVLINGVNSSLKFEDSITFVRCSAYDGGGMFIDISNLGKHIMTGQSIFIDCNSTEYGGGCYINTSSANYNIQLLGNMQFEGCESEIGGGL</sequence>
<dbReference type="Proteomes" id="UP000324800">
    <property type="component" value="Unassembled WGS sequence"/>
</dbReference>
<evidence type="ECO:0000256" key="1">
    <source>
        <dbReference type="ARBA" id="ARBA00004196"/>
    </source>
</evidence>
<dbReference type="InterPro" id="IPR011050">
    <property type="entry name" value="Pectin_lyase_fold/virulence"/>
</dbReference>
<evidence type="ECO:0008006" key="10">
    <source>
        <dbReference type="Google" id="ProtNLM"/>
    </source>
</evidence>
<comment type="caution">
    <text evidence="8">The sequence shown here is derived from an EMBL/GenBank/DDBJ whole genome shotgun (WGS) entry which is preliminary data.</text>
</comment>
<organism evidence="8 9">
    <name type="scientific">Streblomastix strix</name>
    <dbReference type="NCBI Taxonomy" id="222440"/>
    <lineage>
        <taxon>Eukaryota</taxon>
        <taxon>Metamonada</taxon>
        <taxon>Preaxostyla</taxon>
        <taxon>Oxymonadida</taxon>
        <taxon>Streblomastigidae</taxon>
        <taxon>Streblomastix</taxon>
    </lineage>
</organism>
<proteinExistence type="predicted"/>
<dbReference type="GO" id="GO:0005576">
    <property type="term" value="C:extracellular region"/>
    <property type="evidence" value="ECO:0007669"/>
    <property type="project" value="UniProtKB-SubCell"/>
</dbReference>
<dbReference type="InterPro" id="IPR003368">
    <property type="entry name" value="POMP_repeat"/>
</dbReference>
<protein>
    <recommendedName>
        <fullName evidence="10">Right handed beta helix domain-containing protein</fullName>
    </recommendedName>
</protein>
<comment type="subcellular location">
    <subcellularLocation>
        <location evidence="1">Cell envelope</location>
    </subcellularLocation>
    <subcellularLocation>
        <location evidence="2">Cell outer membrane</location>
    </subcellularLocation>
    <subcellularLocation>
        <location evidence="3">Secreted</location>
    </subcellularLocation>
</comment>
<reference evidence="8 9" key="1">
    <citation type="submission" date="2019-03" db="EMBL/GenBank/DDBJ databases">
        <title>Single cell metagenomics reveals metabolic interactions within the superorganism composed of flagellate Streblomastix strix and complex community of Bacteroidetes bacteria on its surface.</title>
        <authorList>
            <person name="Treitli S.C."/>
            <person name="Kolisko M."/>
            <person name="Husnik F."/>
            <person name="Keeling P."/>
            <person name="Hampl V."/>
        </authorList>
    </citation>
    <scope>NUCLEOTIDE SEQUENCE [LARGE SCALE GENOMIC DNA]</scope>
    <source>
        <strain evidence="8">ST1C</strain>
    </source>
</reference>
<dbReference type="EMBL" id="SNRW01040557">
    <property type="protein sequence ID" value="KAA6343074.1"/>
    <property type="molecule type" value="Genomic_DNA"/>
</dbReference>